<dbReference type="Proteomes" id="UP001144036">
    <property type="component" value="Unassembled WGS sequence"/>
</dbReference>
<feature type="region of interest" description="Disordered" evidence="1">
    <location>
        <begin position="259"/>
        <end position="281"/>
    </location>
</feature>
<feature type="compositionally biased region" description="Basic and acidic residues" evidence="1">
    <location>
        <begin position="87"/>
        <end position="118"/>
    </location>
</feature>
<feature type="compositionally biased region" description="Basic and acidic residues" evidence="1">
    <location>
        <begin position="271"/>
        <end position="281"/>
    </location>
</feature>
<keyword evidence="2" id="KW-0732">Signal</keyword>
<protein>
    <submittedName>
        <fullName evidence="3">Uncharacterized protein</fullName>
    </submittedName>
</protein>
<dbReference type="RefSeq" id="WP_270153668.1">
    <property type="nucleotide sequence ID" value="NZ_JAPNNL010000013.1"/>
</dbReference>
<feature type="region of interest" description="Disordered" evidence="1">
    <location>
        <begin position="73"/>
        <end position="129"/>
    </location>
</feature>
<gene>
    <name evidence="3" type="ORF">OUY22_05560</name>
</gene>
<feature type="chain" id="PRO_5046901568" evidence="2">
    <location>
        <begin position="20"/>
        <end position="281"/>
    </location>
</feature>
<evidence type="ECO:0000256" key="2">
    <source>
        <dbReference type="SAM" id="SignalP"/>
    </source>
</evidence>
<dbReference type="EMBL" id="JAPNNL010000013">
    <property type="protein sequence ID" value="MDA0632877.1"/>
    <property type="molecule type" value="Genomic_DNA"/>
</dbReference>
<evidence type="ECO:0000313" key="4">
    <source>
        <dbReference type="Proteomes" id="UP001144036"/>
    </source>
</evidence>
<evidence type="ECO:0000313" key="3">
    <source>
        <dbReference type="EMBL" id="MDA0632877.1"/>
    </source>
</evidence>
<sequence>MTRCLLLASLSAAALTATAQVPVPASARAPAADRPVIREIDVRPAAPVVGAADSVRLVIDVVARGVRGRQGVAVRVEPGTPPGPVLDDERPPWPPSEDGREEAPGPDRPDDPWPDDQRPGSVRAVEAPVASRPVADGWQTWRFLPDKRLNRYFPTGTWTVAVTARGAGGAEVTEYASFELRRETRLSPVRAERDGRGVRLSGRLTRLDPRGRAGYVPFRGQRVEFLWRRDASQDWERVAVAQTTGAGAFSRTVSGRDGGEWRARFPGTAHEAADDARIRTD</sequence>
<accession>A0ABT4S6P2</accession>
<feature type="signal peptide" evidence="2">
    <location>
        <begin position="1"/>
        <end position="19"/>
    </location>
</feature>
<comment type="caution">
    <text evidence="3">The sequence shown here is derived from an EMBL/GenBank/DDBJ whole genome shotgun (WGS) entry which is preliminary data.</text>
</comment>
<evidence type="ECO:0000256" key="1">
    <source>
        <dbReference type="SAM" id="MobiDB-lite"/>
    </source>
</evidence>
<keyword evidence="4" id="KW-1185">Reference proteome</keyword>
<proteinExistence type="predicted"/>
<name>A0ABT4S6P2_9ACTN</name>
<organism evidence="3 4">
    <name type="scientific">Nonomuraea corallina</name>
    <dbReference type="NCBI Taxonomy" id="2989783"/>
    <lineage>
        <taxon>Bacteria</taxon>
        <taxon>Bacillati</taxon>
        <taxon>Actinomycetota</taxon>
        <taxon>Actinomycetes</taxon>
        <taxon>Streptosporangiales</taxon>
        <taxon>Streptosporangiaceae</taxon>
        <taxon>Nonomuraea</taxon>
    </lineage>
</organism>
<reference evidence="3" key="1">
    <citation type="submission" date="2022-11" db="EMBL/GenBank/DDBJ databases">
        <title>Nonomuraea corallina sp. nov., a new species of the genus Nonomuraea isolated from sea side sediment in Thai sea.</title>
        <authorList>
            <person name="Ngamcharungchit C."/>
            <person name="Matsumoto A."/>
            <person name="Suriyachadkun C."/>
            <person name="Panbangred W."/>
            <person name="Inahashi Y."/>
            <person name="Intra B."/>
        </authorList>
    </citation>
    <scope>NUCLEOTIDE SEQUENCE</scope>
    <source>
        <strain evidence="3">MCN248</strain>
    </source>
</reference>